<evidence type="ECO:0000256" key="3">
    <source>
        <dbReference type="ARBA" id="ARBA00022679"/>
    </source>
</evidence>
<dbReference type="PROSITE" id="PS50011">
    <property type="entry name" value="PROTEIN_KINASE_DOM"/>
    <property type="match status" value="2"/>
</dbReference>
<dbReference type="Gene3D" id="3.30.930.10">
    <property type="entry name" value="Bira Bifunctional Protein, Domain 2"/>
    <property type="match status" value="1"/>
</dbReference>
<feature type="region of interest" description="Disordered" evidence="14">
    <location>
        <begin position="712"/>
        <end position="742"/>
    </location>
</feature>
<feature type="binding site" evidence="11">
    <location>
        <begin position="596"/>
        <end position="604"/>
    </location>
    <ligand>
        <name>ATP</name>
        <dbReference type="ChEBI" id="CHEBI:30616"/>
    </ligand>
</feature>
<sequence>MAPTDPWGKKNTSATGFPGLKPTASNNDPPPKSQYEEIQDNELIALSSIYGDDFQKIVTNQGAWKKSEHCFEIRIKSSDEDIAVTLVTTFTATYPRTPPLLQVKDDNGLREGTKYKIQKIIETKPKELLGDDQPVIMDIVNACQDVLEDAAEAKNAGRELPSLEEERAIHEAAATRLAEQQREEEEKQKHLEDEESKRMLGSLVQDELKRQRAKAKETKLKNKVPTTTPISNKSLHVLSANDFLEFDQPINLEIEGSDDTITFQSVSNKVLIRRGPVSKAFTVRPDTGTDAPVLILKQTDLDPRPTDQTIFKRKLQALETELDALKKIRHRNILDLLDFKVHKTILQDGRISDSSWTVSVLTEFAEKGSLEEFLDIAGSLGVNKVRSWTIELLDGLRFLHEHGILHEDVNAGNVLLVRESTGEVRPKLADAGYQRKLHSLVTDKQPTDSISIAKSAYWLPPEIANGEQPQYTQKTDVWDFGIMFLQMIFGLTVIQKYSSPMSLAESLTLSDSLNEFVHKFFKADPKKRPRAFELSSSEFLATDAPVLEEDSSAAASRFGSINSLMPTTPRRLRHDSMNSGGPFSRYKEDFVEEGRLGKGGFGEVVKARKKLDGQIYAIKKITQKSSASLTEVLKEVRLLSQLSHPSVVRYYNTWTEEVPDVSETDDDFTATDVATTEDSVSDISPGAGDNIFGTSTGGLDFMSSSGYPQIEFGYDDDEDTDGDDEEGDDEFDNGSGLAVNDGADKKRNTLALRRSRSDSRYRRPFKTILYISMEYCEKRTLRDLIRKGLHKDNEEIWRLFRQVVEGLAHIHSLNVVHRDLKPENVFIDSASNVRIGDFGLATSGQHNFSEKASSGAAHLGGDMTRSIGTAFYVAPEVRSSVGGNYTSKVDMYSLGIILFEMCYRPIVGMERAQVVEGLRHKQPSLPADFDFTDKALQADIIRSLLNHSPKDRPSSIELLQGGKLPVAMESETIRQTLAGLADSRSPYYHKMMNALFSRPIKQAKDFAWDISTANPGAGELLLHGLVKQKLIAIFRNHGAVETPRAGLFPRSTHYGPNVVQLLDPNGTLVQLPYDLTLPHARAIAKHEPSVHRSFAFGPVFRDRQSGGQPQTFGEVDFDIVSTDSLDLALKEAEVMKVLDEICTSVPALSSAQMCFHLNHADLLDQIFDFCRIESSIRQAVSDTLSKLNIQSWTWQKIKAELRSPDIGVSATSIDDLQRFDFRDAPNKAFQRLKSIFEGTDIFEKSASSIAHLRDVIEYSKRFEMNTKIYINPLSSLKEKFCKGGIIFSCLYDRKVRDVFAAGGRYDSLIREYRHKTGNYEDRHAVGFNLAWEKMARVPKASSKGFLKKAEDEIQGFWNTKRCDILVASHDPAVLRTTGVEIVQQLWLNDVSAELARDSRSTEDLLSGYREDHHSWIIIIKQDSVMKIKSMDRKEVPDVDIPSTQVVGWIKGEIRERDHREGTNQRAKMLQRHSSQQDASGISDHEQEVRVLVAGTKSKKSNRRNIVEQAQGRAASLTQSFLDGPIAAVETTDHVMELIRETRLSDPDSWRKVMHAVPTAERRYLGEILDLMTTLSQQNKEITRNSFIYNFRTGMCMYYDLGA</sequence>
<dbReference type="SUPFAM" id="SSF55681">
    <property type="entry name" value="Class II aaRS and biotin synthetases"/>
    <property type="match status" value="1"/>
</dbReference>
<evidence type="ECO:0000256" key="9">
    <source>
        <dbReference type="ARBA" id="ARBA00048679"/>
    </source>
</evidence>
<dbReference type="InterPro" id="IPR006575">
    <property type="entry name" value="RWD_dom"/>
</dbReference>
<dbReference type="FunFam" id="3.40.50.800:FF:000009">
    <property type="entry name" value="Eukaryotic translation initiation factor 2-alpha kinase"/>
    <property type="match status" value="1"/>
</dbReference>
<dbReference type="InterPro" id="IPR011009">
    <property type="entry name" value="Kinase-like_dom_sf"/>
</dbReference>
<evidence type="ECO:0000256" key="4">
    <source>
        <dbReference type="ARBA" id="ARBA00022741"/>
    </source>
</evidence>
<dbReference type="InterPro" id="IPR017441">
    <property type="entry name" value="Protein_kinase_ATP_BS"/>
</dbReference>
<dbReference type="InterPro" id="IPR016255">
    <property type="entry name" value="Gcn2"/>
</dbReference>
<dbReference type="InterPro" id="IPR036621">
    <property type="entry name" value="Anticodon-bd_dom_sf"/>
</dbReference>
<dbReference type="Pfam" id="PF00069">
    <property type="entry name" value="Pkinase"/>
    <property type="match status" value="3"/>
</dbReference>
<evidence type="ECO:0000256" key="13">
    <source>
        <dbReference type="SAM" id="Coils"/>
    </source>
</evidence>
<dbReference type="EMBL" id="VNKQ01000010">
    <property type="protein sequence ID" value="KAG0648371.1"/>
    <property type="molecule type" value="Genomic_DNA"/>
</dbReference>
<accession>A0A9P6VHU6</accession>
<feature type="domain" description="Protein kinase" evidence="15">
    <location>
        <begin position="266"/>
        <end position="540"/>
    </location>
</feature>
<dbReference type="InterPro" id="IPR050339">
    <property type="entry name" value="CC_SR_Kinase"/>
</dbReference>
<dbReference type="GO" id="GO:0004694">
    <property type="term" value="F:eukaryotic translation initiation factor 2alpha kinase activity"/>
    <property type="evidence" value="ECO:0007669"/>
    <property type="project" value="InterPro"/>
</dbReference>
<evidence type="ECO:0000256" key="11">
    <source>
        <dbReference type="PIRSR" id="PIRSR000660-2"/>
    </source>
</evidence>
<dbReference type="InterPro" id="IPR000719">
    <property type="entry name" value="Prot_kinase_dom"/>
</dbReference>
<dbReference type="GO" id="GO:0005524">
    <property type="term" value="F:ATP binding"/>
    <property type="evidence" value="ECO:0007669"/>
    <property type="project" value="UniProtKB-UniRule"/>
</dbReference>
<evidence type="ECO:0000256" key="7">
    <source>
        <dbReference type="ARBA" id="ARBA00037982"/>
    </source>
</evidence>
<dbReference type="InterPro" id="IPR041715">
    <property type="entry name" value="HisRS-like_core"/>
</dbReference>
<dbReference type="Proteomes" id="UP000785200">
    <property type="component" value="Unassembled WGS sequence"/>
</dbReference>
<protein>
    <recommendedName>
        <fullName evidence="1">non-specific serine/threonine protein kinase</fullName>
        <ecNumber evidence="1">2.7.11.1</ecNumber>
    </recommendedName>
</protein>
<dbReference type="SUPFAM" id="SSF56112">
    <property type="entry name" value="Protein kinase-like (PK-like)"/>
    <property type="match status" value="2"/>
</dbReference>
<dbReference type="GO" id="GO:0110031">
    <property type="term" value="P:negative regulation of G2/MI transition of meiotic cell cycle"/>
    <property type="evidence" value="ECO:0007669"/>
    <property type="project" value="TreeGrafter"/>
</dbReference>
<dbReference type="InterPro" id="IPR008271">
    <property type="entry name" value="Ser/Thr_kinase_AS"/>
</dbReference>
<reference evidence="17" key="1">
    <citation type="submission" date="2019-07" db="EMBL/GenBank/DDBJ databases">
        <title>Hyphodiscus hymeniophilus genome sequencing and assembly.</title>
        <authorList>
            <person name="Kramer G."/>
            <person name="Nodwell J."/>
        </authorList>
    </citation>
    <scope>NUCLEOTIDE SEQUENCE</scope>
    <source>
        <strain evidence="17">ATCC 34498</strain>
    </source>
</reference>
<evidence type="ECO:0000313" key="18">
    <source>
        <dbReference type="Proteomes" id="UP000785200"/>
    </source>
</evidence>
<dbReference type="CDD" id="cd23823">
    <property type="entry name" value="RWD_GCN2"/>
    <property type="match status" value="1"/>
</dbReference>
<evidence type="ECO:0000256" key="12">
    <source>
        <dbReference type="PROSITE-ProRule" id="PRU10141"/>
    </source>
</evidence>
<dbReference type="PANTHER" id="PTHR11042:SF136">
    <property type="entry name" value="EIF-2-ALPHA KINASE GCN2"/>
    <property type="match status" value="1"/>
</dbReference>
<gene>
    <name evidence="17" type="ORF">D0Z07_5136</name>
</gene>
<dbReference type="FunFam" id="3.30.200.20:FF:000379">
    <property type="entry name" value="eIF-2-alpha kinase GCN2"/>
    <property type="match status" value="1"/>
</dbReference>
<proteinExistence type="inferred from homology"/>
<dbReference type="InterPro" id="IPR016135">
    <property type="entry name" value="UBQ-conjugating_enzyme/RWD"/>
</dbReference>
<evidence type="ECO:0000256" key="2">
    <source>
        <dbReference type="ARBA" id="ARBA00022527"/>
    </source>
</evidence>
<feature type="domain" description="Protein kinase" evidence="15">
    <location>
        <begin position="590"/>
        <end position="967"/>
    </location>
</feature>
<dbReference type="Gene3D" id="3.40.50.800">
    <property type="entry name" value="Anticodon-binding domain"/>
    <property type="match status" value="1"/>
</dbReference>
<dbReference type="PIRSF" id="PIRSF000660">
    <property type="entry name" value="Ser/Thr_PK_GCN2"/>
    <property type="match status" value="1"/>
</dbReference>
<evidence type="ECO:0000256" key="6">
    <source>
        <dbReference type="ARBA" id="ARBA00022840"/>
    </source>
</evidence>
<evidence type="ECO:0000256" key="10">
    <source>
        <dbReference type="PIRSR" id="PIRSR000660-1"/>
    </source>
</evidence>
<dbReference type="PROSITE" id="PS50908">
    <property type="entry name" value="RWD"/>
    <property type="match status" value="1"/>
</dbReference>
<dbReference type="FunFam" id="3.10.110.10:FF:000050">
    <property type="entry name" value="eIF-2-alpha kinase GCN2"/>
    <property type="match status" value="1"/>
</dbReference>
<keyword evidence="4 11" id="KW-0547">Nucleotide-binding</keyword>
<dbReference type="Pfam" id="PF13393">
    <property type="entry name" value="tRNA-synt_His"/>
    <property type="match status" value="1"/>
</dbReference>
<evidence type="ECO:0000313" key="17">
    <source>
        <dbReference type="EMBL" id="KAG0648371.1"/>
    </source>
</evidence>
<dbReference type="SMART" id="SM00220">
    <property type="entry name" value="S_TKc"/>
    <property type="match status" value="2"/>
</dbReference>
<dbReference type="Gene3D" id="3.30.200.20">
    <property type="entry name" value="Phosphorylase Kinase, domain 1"/>
    <property type="match status" value="1"/>
</dbReference>
<dbReference type="Pfam" id="PF12745">
    <property type="entry name" value="HGTP_anticodon2"/>
    <property type="match status" value="1"/>
</dbReference>
<feature type="coiled-coil region" evidence="13">
    <location>
        <begin position="163"/>
        <end position="197"/>
    </location>
</feature>
<evidence type="ECO:0000256" key="1">
    <source>
        <dbReference type="ARBA" id="ARBA00012513"/>
    </source>
</evidence>
<evidence type="ECO:0000259" key="16">
    <source>
        <dbReference type="PROSITE" id="PS50908"/>
    </source>
</evidence>
<organism evidence="17 18">
    <name type="scientific">Hyphodiscus hymeniophilus</name>
    <dbReference type="NCBI Taxonomy" id="353542"/>
    <lineage>
        <taxon>Eukaryota</taxon>
        <taxon>Fungi</taxon>
        <taxon>Dikarya</taxon>
        <taxon>Ascomycota</taxon>
        <taxon>Pezizomycotina</taxon>
        <taxon>Leotiomycetes</taxon>
        <taxon>Helotiales</taxon>
        <taxon>Hyphodiscaceae</taxon>
        <taxon>Hyphodiscus</taxon>
    </lineage>
</organism>
<dbReference type="GO" id="GO:0009893">
    <property type="term" value="P:positive regulation of metabolic process"/>
    <property type="evidence" value="ECO:0007669"/>
    <property type="project" value="UniProtKB-ARBA"/>
</dbReference>
<dbReference type="GO" id="GO:0005634">
    <property type="term" value="C:nucleus"/>
    <property type="evidence" value="ECO:0007669"/>
    <property type="project" value="TreeGrafter"/>
</dbReference>
<comment type="caution">
    <text evidence="17">The sequence shown here is derived from an EMBL/GenBank/DDBJ whole genome shotgun (WGS) entry which is preliminary data.</text>
</comment>
<comment type="catalytic activity">
    <reaction evidence="9">
        <text>L-seryl-[protein] + ATP = O-phospho-L-seryl-[protein] + ADP + H(+)</text>
        <dbReference type="Rhea" id="RHEA:17989"/>
        <dbReference type="Rhea" id="RHEA-COMP:9863"/>
        <dbReference type="Rhea" id="RHEA-COMP:11604"/>
        <dbReference type="ChEBI" id="CHEBI:15378"/>
        <dbReference type="ChEBI" id="CHEBI:29999"/>
        <dbReference type="ChEBI" id="CHEBI:30616"/>
        <dbReference type="ChEBI" id="CHEBI:83421"/>
        <dbReference type="ChEBI" id="CHEBI:456216"/>
        <dbReference type="EC" id="2.7.11.1"/>
    </reaction>
</comment>
<dbReference type="CDD" id="cd14046">
    <property type="entry name" value="STKc_EIF2AK4_GCN2_rpt2"/>
    <property type="match status" value="1"/>
</dbReference>
<evidence type="ECO:0000259" key="15">
    <source>
        <dbReference type="PROSITE" id="PS50011"/>
    </source>
</evidence>
<evidence type="ECO:0000256" key="5">
    <source>
        <dbReference type="ARBA" id="ARBA00022777"/>
    </source>
</evidence>
<keyword evidence="13" id="KW-0175">Coiled coil</keyword>
<keyword evidence="18" id="KW-1185">Reference proteome</keyword>
<dbReference type="Gene3D" id="1.10.510.10">
    <property type="entry name" value="Transferase(Phosphotransferase) domain 1"/>
    <property type="match status" value="2"/>
</dbReference>
<dbReference type="OrthoDB" id="341578at2759"/>
<feature type="active site" description="Proton acceptor" evidence="10">
    <location>
        <position position="819"/>
    </location>
</feature>
<feature type="domain" description="RWD" evidence="16">
    <location>
        <begin position="41"/>
        <end position="150"/>
    </location>
</feature>
<dbReference type="SMART" id="SM00591">
    <property type="entry name" value="RWD"/>
    <property type="match status" value="1"/>
</dbReference>
<dbReference type="Pfam" id="PF05773">
    <property type="entry name" value="RWD"/>
    <property type="match status" value="1"/>
</dbReference>
<name>A0A9P6VHU6_9HELO</name>
<feature type="region of interest" description="Disordered" evidence="14">
    <location>
        <begin position="1454"/>
        <end position="1486"/>
    </location>
</feature>
<dbReference type="InterPro" id="IPR024435">
    <property type="entry name" value="HisRS-related_dom"/>
</dbReference>
<keyword evidence="5" id="KW-0418">Kinase</keyword>
<comment type="catalytic activity">
    <reaction evidence="8">
        <text>L-threonyl-[protein] + ATP = O-phospho-L-threonyl-[protein] + ADP + H(+)</text>
        <dbReference type="Rhea" id="RHEA:46608"/>
        <dbReference type="Rhea" id="RHEA-COMP:11060"/>
        <dbReference type="Rhea" id="RHEA-COMP:11605"/>
        <dbReference type="ChEBI" id="CHEBI:15378"/>
        <dbReference type="ChEBI" id="CHEBI:30013"/>
        <dbReference type="ChEBI" id="CHEBI:30616"/>
        <dbReference type="ChEBI" id="CHEBI:61977"/>
        <dbReference type="ChEBI" id="CHEBI:456216"/>
        <dbReference type="EC" id="2.7.11.1"/>
    </reaction>
</comment>
<dbReference type="FunFam" id="1.10.510.10:FF:000821">
    <property type="entry name" value="Serine/threonine-protein kinase gcn2"/>
    <property type="match status" value="1"/>
</dbReference>
<dbReference type="FunFam" id="3.30.930.10:FF:000074">
    <property type="entry name" value="Serine/threonine-protein kinase gcn2"/>
    <property type="match status" value="1"/>
</dbReference>
<dbReference type="PROSITE" id="PS00107">
    <property type="entry name" value="PROTEIN_KINASE_ATP"/>
    <property type="match status" value="1"/>
</dbReference>
<dbReference type="EC" id="2.7.11.1" evidence="1"/>
<feature type="binding site" evidence="12">
    <location>
        <position position="620"/>
    </location>
    <ligand>
        <name>ATP</name>
        <dbReference type="ChEBI" id="CHEBI:30616"/>
    </ligand>
</feature>
<dbReference type="Gene3D" id="3.10.110.10">
    <property type="entry name" value="Ubiquitin Conjugating Enzyme"/>
    <property type="match status" value="1"/>
</dbReference>
<keyword evidence="3" id="KW-0808">Transferase</keyword>
<dbReference type="GO" id="GO:0005737">
    <property type="term" value="C:cytoplasm"/>
    <property type="evidence" value="ECO:0007669"/>
    <property type="project" value="TreeGrafter"/>
</dbReference>
<feature type="compositionally biased region" description="Acidic residues" evidence="14">
    <location>
        <begin position="713"/>
        <end position="732"/>
    </location>
</feature>
<dbReference type="PANTHER" id="PTHR11042">
    <property type="entry name" value="EUKARYOTIC TRANSLATION INITIATION FACTOR 2-ALPHA KINASE EIF2-ALPHA KINASE -RELATED"/>
    <property type="match status" value="1"/>
</dbReference>
<dbReference type="SUPFAM" id="SSF54495">
    <property type="entry name" value="UBC-like"/>
    <property type="match status" value="1"/>
</dbReference>
<dbReference type="PROSITE" id="PS00108">
    <property type="entry name" value="PROTEIN_KINASE_ST"/>
    <property type="match status" value="1"/>
</dbReference>
<evidence type="ECO:0000256" key="8">
    <source>
        <dbReference type="ARBA" id="ARBA00047899"/>
    </source>
</evidence>
<evidence type="ECO:0000256" key="14">
    <source>
        <dbReference type="SAM" id="MobiDB-lite"/>
    </source>
</evidence>
<comment type="similarity">
    <text evidence="7">Belongs to the protein kinase superfamily. Ser/Thr protein kinase family. GCN2 subfamily.</text>
</comment>
<keyword evidence="2" id="KW-0723">Serine/threonine-protein kinase</keyword>
<dbReference type="GO" id="GO:0000077">
    <property type="term" value="P:DNA damage checkpoint signaling"/>
    <property type="evidence" value="ECO:0007669"/>
    <property type="project" value="InterPro"/>
</dbReference>
<dbReference type="InterPro" id="IPR045864">
    <property type="entry name" value="aa-tRNA-synth_II/BPL/LPL"/>
</dbReference>
<feature type="binding site" evidence="11">
    <location>
        <position position="619"/>
    </location>
    <ligand>
        <name>ATP</name>
        <dbReference type="ChEBI" id="CHEBI:30616"/>
    </ligand>
</feature>
<feature type="region of interest" description="Disordered" evidence="14">
    <location>
        <begin position="1"/>
        <end position="34"/>
    </location>
</feature>
<keyword evidence="6 11" id="KW-0067">ATP-binding</keyword>
<dbReference type="CDD" id="cd14012">
    <property type="entry name" value="PK_eIF2AK_GCN2_rpt1"/>
    <property type="match status" value="1"/>
</dbReference>